<evidence type="ECO:0000313" key="3">
    <source>
        <dbReference type="EMBL" id="CAG2230038.1"/>
    </source>
</evidence>
<keyword evidence="2" id="KW-0472">Membrane</keyword>
<dbReference type="OrthoDB" id="10559181at2759"/>
<proteinExistence type="predicted"/>
<feature type="compositionally biased region" description="Basic and acidic residues" evidence="1">
    <location>
        <begin position="81"/>
        <end position="94"/>
    </location>
</feature>
<dbReference type="AlphaFoldDB" id="A0A8S3TG20"/>
<protein>
    <submittedName>
        <fullName evidence="3">Uncharacterized protein</fullName>
    </submittedName>
</protein>
<reference evidence="3" key="1">
    <citation type="submission" date="2021-03" db="EMBL/GenBank/DDBJ databases">
        <authorList>
            <person name="Bekaert M."/>
        </authorList>
    </citation>
    <scope>NUCLEOTIDE SEQUENCE</scope>
</reference>
<dbReference type="EMBL" id="CAJPWZ010002045">
    <property type="protein sequence ID" value="CAG2230038.1"/>
    <property type="molecule type" value="Genomic_DNA"/>
</dbReference>
<evidence type="ECO:0000313" key="4">
    <source>
        <dbReference type="Proteomes" id="UP000683360"/>
    </source>
</evidence>
<gene>
    <name evidence="3" type="ORF">MEDL_42913</name>
</gene>
<feature type="region of interest" description="Disordered" evidence="1">
    <location>
        <begin position="79"/>
        <end position="101"/>
    </location>
</feature>
<keyword evidence="4" id="KW-1185">Reference proteome</keyword>
<comment type="caution">
    <text evidence="3">The sequence shown here is derived from an EMBL/GenBank/DDBJ whole genome shotgun (WGS) entry which is preliminary data.</text>
</comment>
<evidence type="ECO:0000256" key="2">
    <source>
        <dbReference type="SAM" id="Phobius"/>
    </source>
</evidence>
<name>A0A8S3TG20_MYTED</name>
<keyword evidence="2" id="KW-0812">Transmembrane</keyword>
<organism evidence="3 4">
    <name type="scientific">Mytilus edulis</name>
    <name type="common">Blue mussel</name>
    <dbReference type="NCBI Taxonomy" id="6550"/>
    <lineage>
        <taxon>Eukaryota</taxon>
        <taxon>Metazoa</taxon>
        <taxon>Spiralia</taxon>
        <taxon>Lophotrochozoa</taxon>
        <taxon>Mollusca</taxon>
        <taxon>Bivalvia</taxon>
        <taxon>Autobranchia</taxon>
        <taxon>Pteriomorphia</taxon>
        <taxon>Mytilida</taxon>
        <taxon>Mytiloidea</taxon>
        <taxon>Mytilidae</taxon>
        <taxon>Mytilinae</taxon>
        <taxon>Mytilus</taxon>
    </lineage>
</organism>
<dbReference type="Proteomes" id="UP000683360">
    <property type="component" value="Unassembled WGS sequence"/>
</dbReference>
<evidence type="ECO:0000256" key="1">
    <source>
        <dbReference type="SAM" id="MobiDB-lite"/>
    </source>
</evidence>
<accession>A0A8S3TG20</accession>
<keyword evidence="2" id="KW-1133">Transmembrane helix</keyword>
<sequence>MSDLATSETKDSTDSEFQRLSFQSTMSDLATSETKDSTGIYVGQTFYIGLFTTGFAVLCLSVGCNYFINKYRVTIAKRKERSSDDNDHQEDVLHADGTNNTTVNEIAAEENNENEVSHYEMINENEMIEMFHPTSSQHLSNLPRASNIVQTLQSDNMYLEVIEDTNIQKLDPRTKMNRDEDQVSILKGSQREEKTLQYLYFQQRTRKIAQVTQFTKNL</sequence>
<feature type="transmembrane region" description="Helical" evidence="2">
    <location>
        <begin position="46"/>
        <end position="68"/>
    </location>
</feature>